<evidence type="ECO:0000256" key="2">
    <source>
        <dbReference type="SAM" id="MobiDB-lite"/>
    </source>
</evidence>
<protein>
    <recommendedName>
        <fullName evidence="6">Tetratricopeptide repeat domain 39C</fullName>
    </recommendedName>
</protein>
<keyword evidence="3" id="KW-0472">Membrane</keyword>
<keyword evidence="3" id="KW-1133">Transmembrane helix</keyword>
<organism evidence="4 5">
    <name type="scientific">Trypanosoma cruzi Dm28c</name>
    <dbReference type="NCBI Taxonomy" id="1416333"/>
    <lineage>
        <taxon>Eukaryota</taxon>
        <taxon>Discoba</taxon>
        <taxon>Euglenozoa</taxon>
        <taxon>Kinetoplastea</taxon>
        <taxon>Metakinetoplastina</taxon>
        <taxon>Trypanosomatida</taxon>
        <taxon>Trypanosomatidae</taxon>
        <taxon>Trypanosoma</taxon>
        <taxon>Schizotrypanum</taxon>
    </lineage>
</organism>
<keyword evidence="1" id="KW-0175">Coiled coil</keyword>
<evidence type="ECO:0000256" key="3">
    <source>
        <dbReference type="SAM" id="Phobius"/>
    </source>
</evidence>
<dbReference type="AlphaFoldDB" id="V5B3F2"/>
<comment type="caution">
    <text evidence="4">The sequence shown here is derived from an EMBL/GenBank/DDBJ whole genome shotgun (WGS) entry which is preliminary data.</text>
</comment>
<dbReference type="Pfam" id="PF10300">
    <property type="entry name" value="Iml2-TPR_39"/>
    <property type="match status" value="1"/>
</dbReference>
<sequence length="731" mass="82662">MQLKLLFMKRHVHFYIAVLVFFYREQNDVDDDESVCSYLLFLCFLFLFFFFVVVFMEDKTMTELDGVESLNAVAEEEKHEIYASTKRRHSLTKDGLKALREATVEQIAESDKDVARAISLFFGNHVYDAEEIFARKAGVDPLYALGAACICTIKAMLSLTKSDMETAVERISFTITFAEELVPSEKSLFSKLADAFRRSSNKRRLLPGEFRAKAVLADAYFFRGFILLLQQNSINGILRGGMALNRSYCLLNSLANELNELKEEKKGSSYDEIGLDCNSVYNALLGFGCVNVVMSMLPPRILRVLNFLGFTHDRELGVARVSQCWESKTLFAPLAGLFIVAFNSFPPGFCSFTKSVLLPVAKATASDAIKQPPTENSVIHLWLTGRISRIELNMDESIAIFSRCLEVADKGQIARSMSQLRDFAVYDQAWNYAVSMRWEDAIKNHAYLEESSAWSKIFYAYAQACSYEMLLHSTPEGNASEALHYKEKATEAYWRAAHYNVTVMGGRTVVIESFVARRLHDIFRQAGVPYPNPGNKSATVRPLTPPPRNLVLQNIVQLPMLELFVLFELMHQLSPSHLEAFVTIIDRELESKEPASLQTPKSDAASVDHIQPSTKNSGSLEKQQGVVLTTIKAIVLSHIPGKEEFALNLIQQSKKVACEYKGRSCTVAWMYCWLLYEEATMAFNSGDTKKSVELLSRAEDVNDDHIFRTAIETKLHFARWVVRDTTHKKKK</sequence>
<evidence type="ECO:0008006" key="6">
    <source>
        <dbReference type="Google" id="ProtNLM"/>
    </source>
</evidence>
<feature type="transmembrane region" description="Helical" evidence="3">
    <location>
        <begin position="35"/>
        <end position="56"/>
    </location>
</feature>
<dbReference type="InterPro" id="IPR019412">
    <property type="entry name" value="IML2/TPR_39"/>
</dbReference>
<dbReference type="VEuPathDB" id="TriTrypDB:TCDM_03602"/>
<dbReference type="Proteomes" id="UP000017861">
    <property type="component" value="Unassembled WGS sequence"/>
</dbReference>
<dbReference type="PANTHER" id="PTHR31859:SF1">
    <property type="entry name" value="TETRATRICOPEPTIDE REPEAT PROTEIN 39C"/>
    <property type="match status" value="1"/>
</dbReference>
<proteinExistence type="predicted"/>
<dbReference type="OrthoDB" id="43460at2759"/>
<feature type="coiled-coil region" evidence="1">
    <location>
        <begin position="244"/>
        <end position="271"/>
    </location>
</feature>
<gene>
    <name evidence="4" type="ORF">TCDM_03602</name>
</gene>
<keyword evidence="3" id="KW-0812">Transmembrane</keyword>
<dbReference type="EMBL" id="AYLP01000028">
    <property type="protein sequence ID" value="ESS67710.1"/>
    <property type="molecule type" value="Genomic_DNA"/>
</dbReference>
<feature type="region of interest" description="Disordered" evidence="2">
    <location>
        <begin position="593"/>
        <end position="621"/>
    </location>
</feature>
<feature type="compositionally biased region" description="Polar residues" evidence="2">
    <location>
        <begin position="611"/>
        <end position="621"/>
    </location>
</feature>
<evidence type="ECO:0000256" key="1">
    <source>
        <dbReference type="SAM" id="Coils"/>
    </source>
</evidence>
<dbReference type="PANTHER" id="PTHR31859">
    <property type="entry name" value="TETRATRICOPEPTIDE REPEAT PROTEIN 39 FAMILY MEMBER"/>
    <property type="match status" value="1"/>
</dbReference>
<accession>V5B3F2</accession>
<reference evidence="4 5" key="1">
    <citation type="journal article" date="2014" name="Genome Announc.">
        <title>Trypanosoma cruzi Clone Dm28c Draft Genome Sequence.</title>
        <authorList>
            <person name="Grisard E.C."/>
            <person name="Teixeira S.M."/>
            <person name="de Almeida L.G."/>
            <person name="Stoco P.H."/>
            <person name="Gerber A.L."/>
            <person name="Talavera-Lopez C."/>
            <person name="Lima O.C."/>
            <person name="Andersson B."/>
            <person name="de Vasconcelos A.T."/>
        </authorList>
    </citation>
    <scope>NUCLEOTIDE SEQUENCE [LARGE SCALE GENOMIC DNA]</scope>
    <source>
        <strain evidence="4 5">Dm28c</strain>
    </source>
</reference>
<evidence type="ECO:0000313" key="5">
    <source>
        <dbReference type="Proteomes" id="UP000017861"/>
    </source>
</evidence>
<evidence type="ECO:0000313" key="4">
    <source>
        <dbReference type="EMBL" id="ESS67710.1"/>
    </source>
</evidence>
<name>V5B3F2_TRYCR</name>